<name>A0A7D9L7M7_PARCT</name>
<comment type="subcellular location">
    <subcellularLocation>
        <location evidence="1">Membrane</location>
        <topology evidence="1">Multi-pass membrane protein</topology>
    </subcellularLocation>
</comment>
<dbReference type="PANTHER" id="PTHR24064">
    <property type="entry name" value="SOLUTE CARRIER FAMILY 22 MEMBER"/>
    <property type="match status" value="1"/>
</dbReference>
<protein>
    <submittedName>
        <fullName evidence="5">Organic cation transporter -like</fullName>
    </submittedName>
</protein>
<dbReference type="Pfam" id="PF00083">
    <property type="entry name" value="Sugar_tr"/>
    <property type="match status" value="1"/>
</dbReference>
<dbReference type="InterPro" id="IPR036259">
    <property type="entry name" value="MFS_trans_sf"/>
</dbReference>
<keyword evidence="6" id="KW-1185">Reference proteome</keyword>
<dbReference type="PROSITE" id="PS50850">
    <property type="entry name" value="MFS"/>
    <property type="match status" value="1"/>
</dbReference>
<dbReference type="SUPFAM" id="SSF103473">
    <property type="entry name" value="MFS general substrate transporter"/>
    <property type="match status" value="1"/>
</dbReference>
<dbReference type="GO" id="GO:0016020">
    <property type="term" value="C:membrane"/>
    <property type="evidence" value="ECO:0007669"/>
    <property type="project" value="UniProtKB-SubCell"/>
</dbReference>
<evidence type="ECO:0000256" key="3">
    <source>
        <dbReference type="ARBA" id="ARBA00022989"/>
    </source>
</evidence>
<feature type="non-terminal residue" evidence="5">
    <location>
        <position position="191"/>
    </location>
</feature>
<dbReference type="InterPro" id="IPR005828">
    <property type="entry name" value="MFS_sugar_transport-like"/>
</dbReference>
<accession>A0A7D9L7M7</accession>
<dbReference type="InterPro" id="IPR020846">
    <property type="entry name" value="MFS_dom"/>
</dbReference>
<dbReference type="OrthoDB" id="5970406at2759"/>
<dbReference type="AlphaFoldDB" id="A0A7D9L7M7"/>
<evidence type="ECO:0000256" key="1">
    <source>
        <dbReference type="ARBA" id="ARBA00004141"/>
    </source>
</evidence>
<reference evidence="5" key="1">
    <citation type="submission" date="2020-04" db="EMBL/GenBank/DDBJ databases">
        <authorList>
            <person name="Alioto T."/>
            <person name="Alioto T."/>
            <person name="Gomez Garrido J."/>
        </authorList>
    </citation>
    <scope>NUCLEOTIDE SEQUENCE</scope>
    <source>
        <strain evidence="5">A484AB</strain>
    </source>
</reference>
<dbReference type="EMBL" id="CACRXK020015894">
    <property type="protein sequence ID" value="CAB4029035.1"/>
    <property type="molecule type" value="Genomic_DNA"/>
</dbReference>
<dbReference type="Gene3D" id="1.20.1250.20">
    <property type="entry name" value="MFS general substrate transporter like domains"/>
    <property type="match status" value="1"/>
</dbReference>
<comment type="caution">
    <text evidence="5">The sequence shown here is derived from an EMBL/GenBank/DDBJ whole genome shotgun (WGS) entry which is preliminary data.</text>
</comment>
<keyword evidence="2" id="KW-0812">Transmembrane</keyword>
<evidence type="ECO:0000313" key="6">
    <source>
        <dbReference type="Proteomes" id="UP001152795"/>
    </source>
</evidence>
<evidence type="ECO:0000256" key="2">
    <source>
        <dbReference type="ARBA" id="ARBA00022692"/>
    </source>
</evidence>
<evidence type="ECO:0000313" key="5">
    <source>
        <dbReference type="EMBL" id="CAB4029035.1"/>
    </source>
</evidence>
<dbReference type="GO" id="GO:0022857">
    <property type="term" value="F:transmembrane transporter activity"/>
    <property type="evidence" value="ECO:0007669"/>
    <property type="project" value="InterPro"/>
</dbReference>
<evidence type="ECO:0000256" key="4">
    <source>
        <dbReference type="ARBA" id="ARBA00023136"/>
    </source>
</evidence>
<keyword evidence="4" id="KW-0472">Membrane</keyword>
<dbReference type="Proteomes" id="UP001152795">
    <property type="component" value="Unassembled WGS sequence"/>
</dbReference>
<organism evidence="5 6">
    <name type="scientific">Paramuricea clavata</name>
    <name type="common">Red gorgonian</name>
    <name type="synonym">Violescent sea-whip</name>
    <dbReference type="NCBI Taxonomy" id="317549"/>
    <lineage>
        <taxon>Eukaryota</taxon>
        <taxon>Metazoa</taxon>
        <taxon>Cnidaria</taxon>
        <taxon>Anthozoa</taxon>
        <taxon>Octocorallia</taxon>
        <taxon>Malacalcyonacea</taxon>
        <taxon>Plexauridae</taxon>
        <taxon>Paramuricea</taxon>
    </lineage>
</organism>
<keyword evidence="3" id="KW-1133">Transmembrane helix</keyword>
<gene>
    <name evidence="5" type="ORF">PACLA_8A076593</name>
</gene>
<sequence length="191" mass="20492">FTNALVYFGVSFGSVDLGGNIYLNFFLISLVGVPANFALMWAVNRFGRKVCVITGLIITIVASSISVSIPADQNPANIGGRITAAIIAKFFIGFSFNGCYVWTSELYPTVIRATGMSTSSSAARIGSFAASYIIWLIRIHVALPYSIFGAICLQAALLGLLLPETKGAATLETMDDMKTEQEMSLHVFAND</sequence>
<proteinExistence type="predicted"/>